<dbReference type="SUPFAM" id="SSF53901">
    <property type="entry name" value="Thiolase-like"/>
    <property type="match status" value="1"/>
</dbReference>
<feature type="transmembrane region" description="Helical" evidence="15">
    <location>
        <begin position="306"/>
        <end position="324"/>
    </location>
</feature>
<keyword evidence="3 14" id="KW-0963">Cytoplasm</keyword>
<keyword evidence="15" id="KW-0812">Transmembrane</keyword>
<feature type="domain" description="Beta-ketoacyl-[acyl-carrier-protein] synthase III N-terminal" evidence="17">
    <location>
        <begin position="106"/>
        <end position="183"/>
    </location>
</feature>
<evidence type="ECO:0000256" key="1">
    <source>
        <dbReference type="ARBA" id="ARBA00005194"/>
    </source>
</evidence>
<evidence type="ECO:0000256" key="3">
    <source>
        <dbReference type="ARBA" id="ARBA00022490"/>
    </source>
</evidence>
<reference evidence="18 19" key="1">
    <citation type="submission" date="2014-06" db="EMBL/GenBank/DDBJ databases">
        <title>Genome characterization of distinct group I Clostridium botulinum lineages.</title>
        <authorList>
            <person name="Giordani F."/>
            <person name="Anselmo A."/>
            <person name="Fillo S."/>
            <person name="Palozzi A.M."/>
            <person name="Fortunato A."/>
            <person name="Gentile B."/>
            <person name="Ciammaruconi A."/>
            <person name="Anniballi F."/>
            <person name="De Medici D."/>
            <person name="Lista F."/>
        </authorList>
    </citation>
    <scope>NUCLEOTIDE SEQUENCE [LARGE SCALE GENOMIC DNA]</scope>
    <source>
        <strain evidence="18 19">B2 450</strain>
    </source>
</reference>
<dbReference type="InterPro" id="IPR016039">
    <property type="entry name" value="Thiolase-like"/>
</dbReference>
<comment type="catalytic activity">
    <reaction evidence="12">
        <text>2-methylpropanoyl-CoA + malonyl-[ACP] + H(+) = 4-methyl-3-oxopentanoyl-[ACP] + CO2 + CoA</text>
        <dbReference type="Rhea" id="RHEA:42268"/>
        <dbReference type="Rhea" id="RHEA-COMP:9623"/>
        <dbReference type="Rhea" id="RHEA-COMP:9940"/>
        <dbReference type="ChEBI" id="CHEBI:15378"/>
        <dbReference type="ChEBI" id="CHEBI:16526"/>
        <dbReference type="ChEBI" id="CHEBI:57287"/>
        <dbReference type="ChEBI" id="CHEBI:57338"/>
        <dbReference type="ChEBI" id="CHEBI:78449"/>
        <dbReference type="ChEBI" id="CHEBI:78820"/>
        <dbReference type="EC" id="2.3.1.300"/>
    </reaction>
    <physiologicalReaction direction="left-to-right" evidence="12">
        <dbReference type="Rhea" id="RHEA:42269"/>
    </physiologicalReaction>
</comment>
<dbReference type="OrthoDB" id="9815506at2"/>
<evidence type="ECO:0000256" key="10">
    <source>
        <dbReference type="ARBA" id="ARBA00051096"/>
    </source>
</evidence>
<protein>
    <recommendedName>
        <fullName evidence="14">Beta-ketoacyl-[acyl-carrier-protein] synthase III</fullName>
        <shortName evidence="14">Beta-ketoacyl-ACP synthase III</shortName>
        <shortName evidence="14">KAS III</shortName>
        <ecNumber evidence="14">2.3.1.180</ecNumber>
    </recommendedName>
    <alternativeName>
        <fullName evidence="14">3-oxoacyl-[acyl-carrier-protein] synthase 3</fullName>
    </alternativeName>
    <alternativeName>
        <fullName evidence="14">3-oxoacyl-[acyl-carrier-protein] synthase III</fullName>
    </alternativeName>
</protein>
<evidence type="ECO:0000256" key="4">
    <source>
        <dbReference type="ARBA" id="ARBA00022516"/>
    </source>
</evidence>
<evidence type="ECO:0000256" key="12">
    <source>
        <dbReference type="ARBA" id="ARBA00052467"/>
    </source>
</evidence>
<organism evidence="18 19">
    <name type="scientific">Clostridium botulinum B2 450</name>
    <dbReference type="NCBI Taxonomy" id="1379739"/>
    <lineage>
        <taxon>Bacteria</taxon>
        <taxon>Bacillati</taxon>
        <taxon>Bacillota</taxon>
        <taxon>Clostridia</taxon>
        <taxon>Eubacteriales</taxon>
        <taxon>Clostridiaceae</taxon>
        <taxon>Clostridium</taxon>
    </lineage>
</organism>
<comment type="pathway">
    <text evidence="1 14">Lipid metabolism; fatty acid biosynthesis.</text>
</comment>
<sequence length="326" mass="35745">MSNISVIGTGSYVPNNIITNDFLSTIVDTSDEWIRTRTGILERRISKGENTIYMATESAKEAIKNANIDANDLDLIIVATLTPDNFMPSTACSVQKEIGAMNALCFDISAACSGFIYGLEIACSMLKNSFRNKALIIGAENLSKIVDWEDRNTCVLFGDGAGAAILSKTEEEGILEFHSGSNGLKGEHLTCGALKSNNNFNKNDMLETNNFIKMNGKEIFRFAVGAMSETICNIQEKTKWDLNEVKYIISHQANSRIIEYTAKKLNTHKDKFYMNLDKYGNTSAASIPIALDEMNKKGLLNKQDKIILVGFGGGLTFGGVAIVWSI</sequence>
<comment type="caution">
    <text evidence="18">The sequence shown here is derived from an EMBL/GenBank/DDBJ whole genome shotgun (WGS) entry which is preliminary data.</text>
</comment>
<keyword evidence="14" id="KW-0511">Multifunctional enzyme</keyword>
<feature type="active site" evidence="14">
    <location>
        <position position="251"/>
    </location>
</feature>
<name>A0A0D0ZSS8_CLOBO</name>
<dbReference type="InterPro" id="IPR004655">
    <property type="entry name" value="FabH"/>
</dbReference>
<dbReference type="InterPro" id="IPR013747">
    <property type="entry name" value="ACP_syn_III_C"/>
</dbReference>
<dbReference type="RefSeq" id="WP_043032637.1">
    <property type="nucleotide sequence ID" value="NZ_JXSU01000009.1"/>
</dbReference>
<dbReference type="Proteomes" id="UP000032250">
    <property type="component" value="Unassembled WGS sequence"/>
</dbReference>
<evidence type="ECO:0000256" key="9">
    <source>
        <dbReference type="ARBA" id="ARBA00023315"/>
    </source>
</evidence>
<keyword evidence="15" id="KW-1133">Transmembrane helix</keyword>
<feature type="domain" description="Beta-ketoacyl-[acyl-carrier-protein] synthase III C-terminal" evidence="16">
    <location>
        <begin position="236"/>
        <end position="324"/>
    </location>
</feature>
<proteinExistence type="inferred from homology"/>
<dbReference type="PANTHER" id="PTHR34069">
    <property type="entry name" value="3-OXOACYL-[ACYL-CARRIER-PROTEIN] SYNTHASE 3"/>
    <property type="match status" value="1"/>
</dbReference>
<keyword evidence="5 14" id="KW-0808">Transferase</keyword>
<dbReference type="GO" id="GO:0005737">
    <property type="term" value="C:cytoplasm"/>
    <property type="evidence" value="ECO:0007669"/>
    <property type="project" value="UniProtKB-SubCell"/>
</dbReference>
<keyword evidence="15" id="KW-0472">Membrane</keyword>
<dbReference type="Pfam" id="PF08541">
    <property type="entry name" value="ACP_syn_III_C"/>
    <property type="match status" value="1"/>
</dbReference>
<comment type="catalytic activity">
    <reaction evidence="10">
        <text>malonyl-[ACP] + acetyl-CoA + H(+) = 3-oxobutanoyl-[ACP] + CO2 + CoA</text>
        <dbReference type="Rhea" id="RHEA:12080"/>
        <dbReference type="Rhea" id="RHEA-COMP:9623"/>
        <dbReference type="Rhea" id="RHEA-COMP:9625"/>
        <dbReference type="ChEBI" id="CHEBI:15378"/>
        <dbReference type="ChEBI" id="CHEBI:16526"/>
        <dbReference type="ChEBI" id="CHEBI:57287"/>
        <dbReference type="ChEBI" id="CHEBI:57288"/>
        <dbReference type="ChEBI" id="CHEBI:78449"/>
        <dbReference type="ChEBI" id="CHEBI:78450"/>
        <dbReference type="EC" id="2.3.1.180"/>
    </reaction>
    <physiologicalReaction direction="left-to-right" evidence="10">
        <dbReference type="Rhea" id="RHEA:12081"/>
    </physiologicalReaction>
</comment>
<evidence type="ECO:0000256" key="14">
    <source>
        <dbReference type="HAMAP-Rule" id="MF_01815"/>
    </source>
</evidence>
<evidence type="ECO:0000313" key="19">
    <source>
        <dbReference type="Proteomes" id="UP000032250"/>
    </source>
</evidence>
<dbReference type="GO" id="GO:0004315">
    <property type="term" value="F:3-oxoacyl-[acyl-carrier-protein] synthase activity"/>
    <property type="evidence" value="ECO:0007669"/>
    <property type="project" value="InterPro"/>
</dbReference>
<dbReference type="GO" id="GO:0033818">
    <property type="term" value="F:beta-ketoacyl-acyl-carrier-protein synthase III activity"/>
    <property type="evidence" value="ECO:0007669"/>
    <property type="project" value="UniProtKB-UniRule"/>
</dbReference>
<dbReference type="GO" id="GO:0006633">
    <property type="term" value="P:fatty acid biosynthetic process"/>
    <property type="evidence" value="ECO:0007669"/>
    <property type="project" value="UniProtKB-UniRule"/>
</dbReference>
<evidence type="ECO:0000256" key="6">
    <source>
        <dbReference type="ARBA" id="ARBA00022832"/>
    </source>
</evidence>
<keyword evidence="6 14" id="KW-0276">Fatty acid metabolism</keyword>
<dbReference type="EC" id="2.3.1.180" evidence="14"/>
<dbReference type="PATRIC" id="fig|1379739.3.peg.4148"/>
<evidence type="ECO:0000256" key="11">
    <source>
        <dbReference type="ARBA" id="ARBA00052407"/>
    </source>
</evidence>
<dbReference type="FunFam" id="3.40.47.10:FF:000004">
    <property type="entry name" value="3-oxoacyl-[acyl-carrier-protein] synthase 3"/>
    <property type="match status" value="1"/>
</dbReference>
<evidence type="ECO:0000256" key="13">
    <source>
        <dbReference type="ARBA" id="ARBA00052985"/>
    </source>
</evidence>
<dbReference type="NCBIfam" id="NF006829">
    <property type="entry name" value="PRK09352.1"/>
    <property type="match status" value="1"/>
</dbReference>
<comment type="catalytic activity">
    <reaction evidence="11">
        <text>(2S)-2-methylbutanoyl-CoA + malonyl-[ACP] + H(+) = (4S)-4-methyl-3-oxohexanoyl-[ACP] + CO2 + CoA</text>
        <dbReference type="Rhea" id="RHEA:42276"/>
        <dbReference type="Rhea" id="RHEA-COMP:9623"/>
        <dbReference type="Rhea" id="RHEA-COMP:17148"/>
        <dbReference type="ChEBI" id="CHEBI:15378"/>
        <dbReference type="ChEBI" id="CHEBI:16526"/>
        <dbReference type="ChEBI" id="CHEBI:57287"/>
        <dbReference type="ChEBI" id="CHEBI:78449"/>
        <dbReference type="ChEBI" id="CHEBI:88166"/>
        <dbReference type="ChEBI" id="CHEBI:167462"/>
        <dbReference type="EC" id="2.3.1.300"/>
    </reaction>
    <physiologicalReaction direction="left-to-right" evidence="11">
        <dbReference type="Rhea" id="RHEA:42277"/>
    </physiologicalReaction>
</comment>
<comment type="subunit">
    <text evidence="14">Homodimer.</text>
</comment>
<gene>
    <name evidence="14" type="primary">fabH</name>
    <name evidence="18" type="ORF">N495_18905</name>
</gene>
<keyword evidence="7 14" id="KW-0443">Lipid metabolism</keyword>
<evidence type="ECO:0000256" key="7">
    <source>
        <dbReference type="ARBA" id="ARBA00023098"/>
    </source>
</evidence>
<dbReference type="GO" id="GO:0044550">
    <property type="term" value="P:secondary metabolite biosynthetic process"/>
    <property type="evidence" value="ECO:0007669"/>
    <property type="project" value="TreeGrafter"/>
</dbReference>
<comment type="subcellular location">
    <subcellularLocation>
        <location evidence="14">Cytoplasm</location>
    </subcellularLocation>
</comment>
<evidence type="ECO:0000259" key="16">
    <source>
        <dbReference type="Pfam" id="PF08541"/>
    </source>
</evidence>
<dbReference type="HOGENOM" id="CLU_039592_3_1_9"/>
<dbReference type="EMBL" id="JXSU01000009">
    <property type="protein sequence ID" value="KIS21888.1"/>
    <property type="molecule type" value="Genomic_DNA"/>
</dbReference>
<dbReference type="Pfam" id="PF08545">
    <property type="entry name" value="ACP_syn_III"/>
    <property type="match status" value="1"/>
</dbReference>
<keyword evidence="8 14" id="KW-0275">Fatty acid biosynthesis</keyword>
<dbReference type="Gene3D" id="3.40.47.10">
    <property type="match status" value="1"/>
</dbReference>
<dbReference type="InterPro" id="IPR013751">
    <property type="entry name" value="ACP_syn_III_N"/>
</dbReference>
<evidence type="ECO:0000256" key="8">
    <source>
        <dbReference type="ARBA" id="ARBA00023160"/>
    </source>
</evidence>
<keyword evidence="9 14" id="KW-0012">Acyltransferase</keyword>
<keyword evidence="4 14" id="KW-0444">Lipid biosynthesis</keyword>
<evidence type="ECO:0000313" key="18">
    <source>
        <dbReference type="EMBL" id="KIS21888.1"/>
    </source>
</evidence>
<dbReference type="PANTHER" id="PTHR34069:SF2">
    <property type="entry name" value="BETA-KETOACYL-[ACYL-CARRIER-PROTEIN] SYNTHASE III"/>
    <property type="match status" value="1"/>
</dbReference>
<evidence type="ECO:0000256" key="2">
    <source>
        <dbReference type="ARBA" id="ARBA00008642"/>
    </source>
</evidence>
<comment type="function">
    <text evidence="14">Catalyzes the condensation reaction of fatty acid synthesis by the addition to an acyl acceptor of two carbons from malonyl-ACP. Catalyzes the first condensation reaction which initiates fatty acid synthesis and may therefore play a role in governing the total rate of fatty acid production. Possesses both acetoacetyl-ACP synthase and acetyl transacylase activities. Its substrate specificity determines the biosynthesis of branched-chain and/or straight-chain of fatty acids.</text>
</comment>
<feature type="active site" evidence="14">
    <location>
        <position position="112"/>
    </location>
</feature>
<feature type="region of interest" description="ACP-binding" evidence="14">
    <location>
        <begin position="252"/>
        <end position="256"/>
    </location>
</feature>
<comment type="similarity">
    <text evidence="2 14">Belongs to the thiolase-like superfamily. FabH family.</text>
</comment>
<evidence type="ECO:0000256" key="15">
    <source>
        <dbReference type="SAM" id="Phobius"/>
    </source>
</evidence>
<feature type="active site" evidence="14">
    <location>
        <position position="281"/>
    </location>
</feature>
<dbReference type="HAMAP" id="MF_01815">
    <property type="entry name" value="FabH"/>
    <property type="match status" value="1"/>
</dbReference>
<dbReference type="CDD" id="cd00830">
    <property type="entry name" value="KAS_III"/>
    <property type="match status" value="1"/>
</dbReference>
<dbReference type="AlphaFoldDB" id="A0A0D0ZSS8"/>
<evidence type="ECO:0000256" key="5">
    <source>
        <dbReference type="ARBA" id="ARBA00022679"/>
    </source>
</evidence>
<comment type="catalytic activity">
    <reaction evidence="13">
        <text>3-methylbutanoyl-CoA + malonyl-[ACP] + H(+) = 5-methyl-3-oxohexanoyl-[ACP] + CO2 + CoA</text>
        <dbReference type="Rhea" id="RHEA:42272"/>
        <dbReference type="Rhea" id="RHEA-COMP:9623"/>
        <dbReference type="Rhea" id="RHEA-COMP:9941"/>
        <dbReference type="ChEBI" id="CHEBI:15378"/>
        <dbReference type="ChEBI" id="CHEBI:16526"/>
        <dbReference type="ChEBI" id="CHEBI:57287"/>
        <dbReference type="ChEBI" id="CHEBI:57345"/>
        <dbReference type="ChEBI" id="CHEBI:78449"/>
        <dbReference type="ChEBI" id="CHEBI:78822"/>
        <dbReference type="EC" id="2.3.1.300"/>
    </reaction>
    <physiologicalReaction direction="left-to-right" evidence="13">
        <dbReference type="Rhea" id="RHEA:42273"/>
    </physiologicalReaction>
</comment>
<evidence type="ECO:0000259" key="17">
    <source>
        <dbReference type="Pfam" id="PF08545"/>
    </source>
</evidence>
<dbReference type="UniPathway" id="UPA00094"/>
<comment type="domain">
    <text evidence="14">The last Arg residue of the ACP-binding site is essential for the weak association between ACP/AcpP and FabH.</text>
</comment>
<dbReference type="NCBIfam" id="TIGR00747">
    <property type="entry name" value="fabH"/>
    <property type="match status" value="1"/>
</dbReference>
<accession>A0A0D0ZSS8</accession>